<protein>
    <submittedName>
        <fullName evidence="1">Uncharacterized protein</fullName>
    </submittedName>
</protein>
<dbReference type="AlphaFoldDB" id="A0A7W7ZFC6"/>
<proteinExistence type="predicted"/>
<dbReference type="Proteomes" id="UP000540989">
    <property type="component" value="Unassembled WGS sequence"/>
</dbReference>
<comment type="caution">
    <text evidence="1">The sequence shown here is derived from an EMBL/GenBank/DDBJ whole genome shotgun (WGS) entry which is preliminary data.</text>
</comment>
<sequence length="83" mass="9405">MSQGLPVQAAGQPKTERHVIRLTSTFHLREIPQRLLIKRQGKIVFSIGRVIGNVFNLFSTVQSCIFRYNYSFPVGNPMLMGVN</sequence>
<organism evidence="1 2">
    <name type="scientific">Granulicella aggregans</name>
    <dbReference type="NCBI Taxonomy" id="474949"/>
    <lineage>
        <taxon>Bacteria</taxon>
        <taxon>Pseudomonadati</taxon>
        <taxon>Acidobacteriota</taxon>
        <taxon>Terriglobia</taxon>
        <taxon>Terriglobales</taxon>
        <taxon>Acidobacteriaceae</taxon>
        <taxon>Granulicella</taxon>
    </lineage>
</organism>
<reference evidence="1 2" key="1">
    <citation type="submission" date="2020-08" db="EMBL/GenBank/DDBJ databases">
        <title>Genomic Encyclopedia of Type Strains, Phase IV (KMG-V): Genome sequencing to study the core and pangenomes of soil and plant-associated prokaryotes.</title>
        <authorList>
            <person name="Whitman W."/>
        </authorList>
    </citation>
    <scope>NUCLEOTIDE SEQUENCE [LARGE SCALE GENOMIC DNA]</scope>
    <source>
        <strain evidence="1 2">M8UP14</strain>
    </source>
</reference>
<accession>A0A7W7ZFC6</accession>
<gene>
    <name evidence="1" type="ORF">HDF16_003576</name>
</gene>
<name>A0A7W7ZFC6_9BACT</name>
<evidence type="ECO:0000313" key="2">
    <source>
        <dbReference type="Proteomes" id="UP000540989"/>
    </source>
</evidence>
<evidence type="ECO:0000313" key="1">
    <source>
        <dbReference type="EMBL" id="MBB5058853.1"/>
    </source>
</evidence>
<keyword evidence="2" id="KW-1185">Reference proteome</keyword>
<dbReference type="EMBL" id="JACHIP010000005">
    <property type="protein sequence ID" value="MBB5058853.1"/>
    <property type="molecule type" value="Genomic_DNA"/>
</dbReference>